<protein>
    <recommendedName>
        <fullName evidence="3">WXG100 family type VII secretion target</fullName>
    </recommendedName>
</protein>
<accession>A0ABP9PFT7</accession>
<organism evidence="1 2">
    <name type="scientific">Nocardioides marinquilinus</name>
    <dbReference type="NCBI Taxonomy" id="1210400"/>
    <lineage>
        <taxon>Bacteria</taxon>
        <taxon>Bacillati</taxon>
        <taxon>Actinomycetota</taxon>
        <taxon>Actinomycetes</taxon>
        <taxon>Propionibacteriales</taxon>
        <taxon>Nocardioidaceae</taxon>
        <taxon>Nocardioides</taxon>
    </lineage>
</organism>
<comment type="caution">
    <text evidence="1">The sequence shown here is derived from an EMBL/GenBank/DDBJ whole genome shotgun (WGS) entry which is preliminary data.</text>
</comment>
<dbReference type="RefSeq" id="WP_345456652.1">
    <property type="nucleotide sequence ID" value="NZ_BAABKG010000002.1"/>
</dbReference>
<dbReference type="EMBL" id="BAABKG010000002">
    <property type="protein sequence ID" value="GAA5145886.1"/>
    <property type="molecule type" value="Genomic_DNA"/>
</dbReference>
<dbReference type="Gene3D" id="1.10.287.1060">
    <property type="entry name" value="ESAT-6-like"/>
    <property type="match status" value="1"/>
</dbReference>
<name>A0ABP9PFT7_9ACTN</name>
<dbReference type="Proteomes" id="UP001500221">
    <property type="component" value="Unassembled WGS sequence"/>
</dbReference>
<evidence type="ECO:0008006" key="3">
    <source>
        <dbReference type="Google" id="ProtNLM"/>
    </source>
</evidence>
<dbReference type="InterPro" id="IPR036689">
    <property type="entry name" value="ESAT-6-like_sf"/>
</dbReference>
<evidence type="ECO:0000313" key="1">
    <source>
        <dbReference type="EMBL" id="GAA5145886.1"/>
    </source>
</evidence>
<dbReference type="InterPro" id="IPR010310">
    <property type="entry name" value="T7SS_ESAT-6-like"/>
</dbReference>
<gene>
    <name evidence="1" type="ORF">GCM10023340_15950</name>
</gene>
<keyword evidence="2" id="KW-1185">Reference proteome</keyword>
<sequence length="111" mass="11557">MSTAPTGELALLHPEVAAAVAELRDVADRLVARRRATDRAVDVLLDGGWSSRASLAFAEGWQEWRSGCDEVVAALATMAELVAVARSRAAEQDDAAAAGLRALTVSLGGAR</sequence>
<dbReference type="Pfam" id="PF06013">
    <property type="entry name" value="WXG100"/>
    <property type="match status" value="1"/>
</dbReference>
<reference evidence="2" key="1">
    <citation type="journal article" date="2019" name="Int. J. Syst. Evol. Microbiol.">
        <title>The Global Catalogue of Microorganisms (GCM) 10K type strain sequencing project: providing services to taxonomists for standard genome sequencing and annotation.</title>
        <authorList>
            <consortium name="The Broad Institute Genomics Platform"/>
            <consortium name="The Broad Institute Genome Sequencing Center for Infectious Disease"/>
            <person name="Wu L."/>
            <person name="Ma J."/>
        </authorList>
    </citation>
    <scope>NUCLEOTIDE SEQUENCE [LARGE SCALE GENOMIC DNA]</scope>
    <source>
        <strain evidence="2">JCM 18459</strain>
    </source>
</reference>
<evidence type="ECO:0000313" key="2">
    <source>
        <dbReference type="Proteomes" id="UP001500221"/>
    </source>
</evidence>
<dbReference type="SUPFAM" id="SSF140453">
    <property type="entry name" value="EsxAB dimer-like"/>
    <property type="match status" value="1"/>
</dbReference>
<proteinExistence type="predicted"/>